<dbReference type="InterPro" id="IPR012349">
    <property type="entry name" value="Split_barrel_FMN-bd"/>
</dbReference>
<keyword evidence="2" id="KW-1185">Reference proteome</keyword>
<dbReference type="EMBL" id="JACSPT010000023">
    <property type="protein sequence ID" value="MBD8010412.1"/>
    <property type="molecule type" value="Genomic_DNA"/>
</dbReference>
<dbReference type="SUPFAM" id="SSF50475">
    <property type="entry name" value="FMN-binding split barrel"/>
    <property type="match status" value="1"/>
</dbReference>
<dbReference type="RefSeq" id="WP_191731307.1">
    <property type="nucleotide sequence ID" value="NZ_JACSPT010000023.1"/>
</dbReference>
<name>A0ABR8W080_9GAMM</name>
<evidence type="ECO:0000313" key="1">
    <source>
        <dbReference type="EMBL" id="MBD8010412.1"/>
    </source>
</evidence>
<proteinExistence type="predicted"/>
<protein>
    <submittedName>
        <fullName evidence="1">Pyridoxamine 5'-phosphate oxidase family protein</fullName>
    </submittedName>
</protein>
<dbReference type="Gene3D" id="2.30.110.10">
    <property type="entry name" value="Electron Transport, Fmn-binding Protein, Chain A"/>
    <property type="match status" value="1"/>
</dbReference>
<comment type="caution">
    <text evidence="1">The sequence shown here is derived from an EMBL/GenBank/DDBJ whole genome shotgun (WGS) entry which is preliminary data.</text>
</comment>
<dbReference type="Proteomes" id="UP000621930">
    <property type="component" value="Unassembled WGS sequence"/>
</dbReference>
<accession>A0ABR8W080</accession>
<reference evidence="1 2" key="1">
    <citation type="submission" date="2020-08" db="EMBL/GenBank/DDBJ databases">
        <title>A Genomic Blueprint of the Chicken Gut Microbiome.</title>
        <authorList>
            <person name="Gilroy R."/>
            <person name="Ravi A."/>
            <person name="Getino M."/>
            <person name="Pursley I."/>
            <person name="Horton D.L."/>
            <person name="Alikhan N.-F."/>
            <person name="Baker D."/>
            <person name="Gharbi K."/>
            <person name="Hall N."/>
            <person name="Watson M."/>
            <person name="Adriaenssens E.M."/>
            <person name="Foster-Nyarko E."/>
            <person name="Jarju S."/>
            <person name="Secka A."/>
            <person name="Antonio M."/>
            <person name="Oren A."/>
            <person name="Chaudhuri R."/>
            <person name="La Ragione R.M."/>
            <person name="Hildebrand F."/>
            <person name="Pallen M.J."/>
        </authorList>
    </citation>
    <scope>NUCLEOTIDE SEQUENCE [LARGE SCALE GENOMIC DNA]</scope>
    <source>
        <strain evidence="1 2">Sa1BUA6</strain>
    </source>
</reference>
<sequence>MISDSEWQQIRQIVADAQRAAMHCSIATVNSKGFPSITPIGTVFLNQKTSIGFFFDTYSTTFTENLQHQPLACIQAVNTSKLFWLNALLKGKFKRYPGVRLYAEIGPLRSATSEEIQQVESRIRVLKWTKGSQLIWSNFHHVRDIQIHSYRWVEYPNM</sequence>
<organism evidence="1 2">
    <name type="scientific">Acinetobacter pecorum</name>
    <dbReference type="NCBI Taxonomy" id="2762215"/>
    <lineage>
        <taxon>Bacteria</taxon>
        <taxon>Pseudomonadati</taxon>
        <taxon>Pseudomonadota</taxon>
        <taxon>Gammaproteobacteria</taxon>
        <taxon>Moraxellales</taxon>
        <taxon>Moraxellaceae</taxon>
        <taxon>Acinetobacter</taxon>
    </lineage>
</organism>
<gene>
    <name evidence="1" type="ORF">H9629_13855</name>
</gene>
<evidence type="ECO:0000313" key="2">
    <source>
        <dbReference type="Proteomes" id="UP000621930"/>
    </source>
</evidence>